<dbReference type="GeneID" id="81386117"/>
<gene>
    <name evidence="2" type="ORF">N7469_008032</name>
</gene>
<feature type="region of interest" description="Disordered" evidence="1">
    <location>
        <begin position="1"/>
        <end position="22"/>
    </location>
</feature>
<name>A0A9W9NTU4_PENCI</name>
<dbReference type="AlphaFoldDB" id="A0A9W9NTU4"/>
<evidence type="ECO:0000313" key="3">
    <source>
        <dbReference type="Proteomes" id="UP001147733"/>
    </source>
</evidence>
<sequence>MNVKDVASGRGKQLENTEMGDAEVEAGEAGKLKLMIVEPQGGVQCGTIVISEGSVIELEHPWIWIAYFMI</sequence>
<protein>
    <submittedName>
        <fullName evidence="2">Uncharacterized protein</fullName>
    </submittedName>
</protein>
<dbReference type="RefSeq" id="XP_056498501.1">
    <property type="nucleotide sequence ID" value="XM_056646950.1"/>
</dbReference>
<accession>A0A9W9NTU4</accession>
<reference evidence="2" key="1">
    <citation type="submission" date="2022-11" db="EMBL/GenBank/DDBJ databases">
        <authorList>
            <person name="Petersen C."/>
        </authorList>
    </citation>
    <scope>NUCLEOTIDE SEQUENCE</scope>
    <source>
        <strain evidence="2">IBT 23319</strain>
    </source>
</reference>
<evidence type="ECO:0000313" key="2">
    <source>
        <dbReference type="EMBL" id="KAJ5224529.1"/>
    </source>
</evidence>
<reference evidence="2" key="2">
    <citation type="journal article" date="2023" name="IMA Fungus">
        <title>Comparative genomic study of the Penicillium genus elucidates a diverse pangenome and 15 lateral gene transfer events.</title>
        <authorList>
            <person name="Petersen C."/>
            <person name="Sorensen T."/>
            <person name="Nielsen M.R."/>
            <person name="Sondergaard T.E."/>
            <person name="Sorensen J.L."/>
            <person name="Fitzpatrick D.A."/>
            <person name="Frisvad J.C."/>
            <person name="Nielsen K.L."/>
        </authorList>
    </citation>
    <scope>NUCLEOTIDE SEQUENCE</scope>
    <source>
        <strain evidence="2">IBT 23319</strain>
    </source>
</reference>
<evidence type="ECO:0000256" key="1">
    <source>
        <dbReference type="SAM" id="MobiDB-lite"/>
    </source>
</evidence>
<organism evidence="2 3">
    <name type="scientific">Penicillium citrinum</name>
    <dbReference type="NCBI Taxonomy" id="5077"/>
    <lineage>
        <taxon>Eukaryota</taxon>
        <taxon>Fungi</taxon>
        <taxon>Dikarya</taxon>
        <taxon>Ascomycota</taxon>
        <taxon>Pezizomycotina</taxon>
        <taxon>Eurotiomycetes</taxon>
        <taxon>Eurotiomycetidae</taxon>
        <taxon>Eurotiales</taxon>
        <taxon>Aspergillaceae</taxon>
        <taxon>Penicillium</taxon>
    </lineage>
</organism>
<proteinExistence type="predicted"/>
<comment type="caution">
    <text evidence="2">The sequence shown here is derived from an EMBL/GenBank/DDBJ whole genome shotgun (WGS) entry which is preliminary data.</text>
</comment>
<dbReference type="Proteomes" id="UP001147733">
    <property type="component" value="Unassembled WGS sequence"/>
</dbReference>
<keyword evidence="3" id="KW-1185">Reference proteome</keyword>
<dbReference type="EMBL" id="JAPQKT010000007">
    <property type="protein sequence ID" value="KAJ5224529.1"/>
    <property type="molecule type" value="Genomic_DNA"/>
</dbReference>